<evidence type="ECO:0000313" key="1">
    <source>
        <dbReference type="EMBL" id="KAE9393954.1"/>
    </source>
</evidence>
<dbReference type="EMBL" id="ML769560">
    <property type="protein sequence ID" value="KAE9393954.1"/>
    <property type="molecule type" value="Genomic_DNA"/>
</dbReference>
<dbReference type="AlphaFoldDB" id="A0A6A4H9E4"/>
<dbReference type="Proteomes" id="UP000799118">
    <property type="component" value="Unassembled WGS sequence"/>
</dbReference>
<dbReference type="OrthoDB" id="3028669at2759"/>
<proteinExistence type="predicted"/>
<organism evidence="1 2">
    <name type="scientific">Gymnopus androsaceus JB14</name>
    <dbReference type="NCBI Taxonomy" id="1447944"/>
    <lineage>
        <taxon>Eukaryota</taxon>
        <taxon>Fungi</taxon>
        <taxon>Dikarya</taxon>
        <taxon>Basidiomycota</taxon>
        <taxon>Agaricomycotina</taxon>
        <taxon>Agaricomycetes</taxon>
        <taxon>Agaricomycetidae</taxon>
        <taxon>Agaricales</taxon>
        <taxon>Marasmiineae</taxon>
        <taxon>Omphalotaceae</taxon>
        <taxon>Gymnopus</taxon>
    </lineage>
</organism>
<protein>
    <submittedName>
        <fullName evidence="1">Uncharacterized protein</fullName>
    </submittedName>
</protein>
<sequence>MSSQSGPGAVTVLMHFANPSAEICSFEGLIGYMFPGDMLVTSPNTNIIFTPPLNTCKVRFQKALNFGKDDPIYYSQSFEPCIGHLALTPYLSQLHKNSFYLAWYELDEHINLSLVSNGSGDLFSGLLILHPKLGATFSELCNGAQ</sequence>
<name>A0A6A4H9E4_9AGAR</name>
<evidence type="ECO:0000313" key="2">
    <source>
        <dbReference type="Proteomes" id="UP000799118"/>
    </source>
</evidence>
<keyword evidence="2" id="KW-1185">Reference proteome</keyword>
<gene>
    <name evidence="1" type="ORF">BT96DRAFT_998955</name>
</gene>
<reference evidence="1" key="1">
    <citation type="journal article" date="2019" name="Environ. Microbiol.">
        <title>Fungal ecological strategies reflected in gene transcription - a case study of two litter decomposers.</title>
        <authorList>
            <person name="Barbi F."/>
            <person name="Kohler A."/>
            <person name="Barry K."/>
            <person name="Baskaran P."/>
            <person name="Daum C."/>
            <person name="Fauchery L."/>
            <person name="Ihrmark K."/>
            <person name="Kuo A."/>
            <person name="LaButti K."/>
            <person name="Lipzen A."/>
            <person name="Morin E."/>
            <person name="Grigoriev I.V."/>
            <person name="Henrissat B."/>
            <person name="Lindahl B."/>
            <person name="Martin F."/>
        </authorList>
    </citation>
    <scope>NUCLEOTIDE SEQUENCE</scope>
    <source>
        <strain evidence="1">JB14</strain>
    </source>
</reference>
<accession>A0A6A4H9E4</accession>